<proteinExistence type="predicted"/>
<accession>X1P3U6</accession>
<protein>
    <recommendedName>
        <fullName evidence="2">Transcription regulator AsnC/Lrp ligand binding domain-containing protein</fullName>
    </recommendedName>
</protein>
<dbReference type="AlphaFoldDB" id="X1P3U6"/>
<dbReference type="EMBL" id="BARV01029733">
    <property type="protein sequence ID" value="GAI33730.1"/>
    <property type="molecule type" value="Genomic_DNA"/>
</dbReference>
<comment type="caution">
    <text evidence="1">The sequence shown here is derived from an EMBL/GenBank/DDBJ whole genome shotgun (WGS) entry which is preliminary data.</text>
</comment>
<sequence length="100" mass="11715">MLKYLYKQKMKYSENMGLRAYLLIKVDENIQPKKFDKIIRQINDLNETDFVDAVNRIVDIIAMVEVPVTTKSVVKQIQCIDGVIEVQICEIRGVRYSYNI</sequence>
<name>X1P3U6_9ZZZZ</name>
<reference evidence="1" key="1">
    <citation type="journal article" date="2014" name="Front. Microbiol.">
        <title>High frequency of phylogenetically diverse reductive dehalogenase-homologous genes in deep subseafloor sedimentary metagenomes.</title>
        <authorList>
            <person name="Kawai M."/>
            <person name="Futagami T."/>
            <person name="Toyoda A."/>
            <person name="Takaki Y."/>
            <person name="Nishi S."/>
            <person name="Hori S."/>
            <person name="Arai W."/>
            <person name="Tsubouchi T."/>
            <person name="Morono Y."/>
            <person name="Uchiyama I."/>
            <person name="Ito T."/>
            <person name="Fujiyama A."/>
            <person name="Inagaki F."/>
            <person name="Takami H."/>
        </authorList>
    </citation>
    <scope>NUCLEOTIDE SEQUENCE</scope>
    <source>
        <strain evidence="1">Expedition CK06-06</strain>
    </source>
</reference>
<gene>
    <name evidence="1" type="ORF">S06H3_47346</name>
</gene>
<evidence type="ECO:0000313" key="1">
    <source>
        <dbReference type="EMBL" id="GAI33730.1"/>
    </source>
</evidence>
<organism evidence="1">
    <name type="scientific">marine sediment metagenome</name>
    <dbReference type="NCBI Taxonomy" id="412755"/>
    <lineage>
        <taxon>unclassified sequences</taxon>
        <taxon>metagenomes</taxon>
        <taxon>ecological metagenomes</taxon>
    </lineage>
</organism>
<evidence type="ECO:0008006" key="2">
    <source>
        <dbReference type="Google" id="ProtNLM"/>
    </source>
</evidence>